<dbReference type="EMBL" id="FOCG01000001">
    <property type="protein sequence ID" value="SEM67167.1"/>
    <property type="molecule type" value="Genomic_DNA"/>
</dbReference>
<name>A0A1H8AC82_9FIRM</name>
<accession>A0A1H8AC82</accession>
<protein>
    <submittedName>
        <fullName evidence="2">Uncharacterized conserved protein YqhQ</fullName>
    </submittedName>
</protein>
<dbReference type="PANTHER" id="PTHR42867:SF1">
    <property type="entry name" value="MEMBRANE PROTEIN-RELATED"/>
    <property type="match status" value="1"/>
</dbReference>
<feature type="transmembrane region" description="Helical" evidence="1">
    <location>
        <begin position="111"/>
        <end position="131"/>
    </location>
</feature>
<dbReference type="Pfam" id="PF07136">
    <property type="entry name" value="DUF1385"/>
    <property type="match status" value="1"/>
</dbReference>
<dbReference type="STRING" id="474960.SAMN05216180_1197"/>
<gene>
    <name evidence="2" type="ORF">SAMN05216180_1197</name>
</gene>
<dbReference type="AlphaFoldDB" id="A0A1H8AC82"/>
<reference evidence="2 3" key="1">
    <citation type="submission" date="2016-10" db="EMBL/GenBank/DDBJ databases">
        <authorList>
            <person name="de Groot N.N."/>
        </authorList>
    </citation>
    <scope>NUCLEOTIDE SEQUENCE [LARGE SCALE GENOMIC DNA]</scope>
    <source>
        <strain evidence="2 3">CGMCC 1.5070</strain>
    </source>
</reference>
<keyword evidence="1" id="KW-0812">Transmembrane</keyword>
<evidence type="ECO:0000256" key="1">
    <source>
        <dbReference type="SAM" id="Phobius"/>
    </source>
</evidence>
<feature type="transmembrane region" description="Helical" evidence="1">
    <location>
        <begin position="151"/>
        <end position="168"/>
    </location>
</feature>
<evidence type="ECO:0000313" key="3">
    <source>
        <dbReference type="Proteomes" id="UP000199158"/>
    </source>
</evidence>
<dbReference type="PANTHER" id="PTHR42867">
    <property type="entry name" value="MEMBRANE PROTEIN-RELATED"/>
    <property type="match status" value="1"/>
</dbReference>
<keyword evidence="1" id="KW-1133">Transmembrane helix</keyword>
<proteinExistence type="predicted"/>
<feature type="transmembrane region" description="Helical" evidence="1">
    <location>
        <begin position="240"/>
        <end position="258"/>
    </location>
</feature>
<dbReference type="OrthoDB" id="9784805at2"/>
<organism evidence="2 3">
    <name type="scientific">Hydrogenoanaerobacterium saccharovorans</name>
    <dbReference type="NCBI Taxonomy" id="474960"/>
    <lineage>
        <taxon>Bacteria</taxon>
        <taxon>Bacillati</taxon>
        <taxon>Bacillota</taxon>
        <taxon>Clostridia</taxon>
        <taxon>Eubacteriales</taxon>
        <taxon>Oscillospiraceae</taxon>
        <taxon>Hydrogenoanaerobacterium</taxon>
    </lineage>
</organism>
<keyword evidence="1" id="KW-0472">Membrane</keyword>
<evidence type="ECO:0000313" key="2">
    <source>
        <dbReference type="EMBL" id="SEM67167.1"/>
    </source>
</evidence>
<dbReference type="Proteomes" id="UP000199158">
    <property type="component" value="Unassembled WGS sequence"/>
</dbReference>
<dbReference type="RefSeq" id="WP_092752612.1">
    <property type="nucleotide sequence ID" value="NZ_FOCG01000001.1"/>
</dbReference>
<dbReference type="InterPro" id="IPR010787">
    <property type="entry name" value="DUF1385"/>
</dbReference>
<sequence>MDEKKACSHKTSIGGQAVIEGIMMRGPAVSAMATRMPDGSIDTEIWNNKGTNAWYKKTPLLRGAFNLIDSLSLGYKCLMKSAEKSGMDLEEEPTKFEKWLIAKFGDGMMKVISGFALVAGVALAMLLFMVIPTYSIKFLDMVLPLGGYKTLLEGLLKIAIFVVYLALVSKMPDIRRVFEYHGAEHKTIACYEAGEELTVENVRKYKRFHPRCGTSFILIVLIISIIVFSVLPWYNGLLRIFIKLLLLPVVVGIAYEIIKLAGRYDNPLTRIVSAPGLWLQRLTTNEPHDDQIEVAIESMKPVLPVVEGEDKW</sequence>
<keyword evidence="3" id="KW-1185">Reference proteome</keyword>
<feature type="transmembrane region" description="Helical" evidence="1">
    <location>
        <begin position="213"/>
        <end position="234"/>
    </location>
</feature>